<dbReference type="EMBL" id="PSZD01000001">
    <property type="protein sequence ID" value="PPJ33314.1"/>
    <property type="molecule type" value="Genomic_DNA"/>
</dbReference>
<name>A0A2S6AG07_9NOCA</name>
<dbReference type="PANTHER" id="PTHR43611">
    <property type="entry name" value="ALPHA-D-GLUCOSE 1-PHOSPHATE PHOSPHATASE"/>
    <property type="match status" value="1"/>
</dbReference>
<dbReference type="Proteomes" id="UP000238356">
    <property type="component" value="Unassembled WGS sequence"/>
</dbReference>
<feature type="region of interest" description="Disordered" evidence="1">
    <location>
        <begin position="1"/>
        <end position="70"/>
    </location>
</feature>
<feature type="compositionally biased region" description="Basic residues" evidence="1">
    <location>
        <begin position="101"/>
        <end position="152"/>
    </location>
</feature>
<proteinExistence type="predicted"/>
<organism evidence="2 3">
    <name type="scientific">Nocardia nova</name>
    <dbReference type="NCBI Taxonomy" id="37330"/>
    <lineage>
        <taxon>Bacteria</taxon>
        <taxon>Bacillati</taxon>
        <taxon>Actinomycetota</taxon>
        <taxon>Actinomycetes</taxon>
        <taxon>Mycobacteriales</taxon>
        <taxon>Nocardiaceae</taxon>
        <taxon>Nocardia</taxon>
    </lineage>
</organism>
<protein>
    <recommendedName>
        <fullName evidence="4">HAD family phosphatase</fullName>
    </recommendedName>
</protein>
<dbReference type="AlphaFoldDB" id="A0A2S6AG07"/>
<dbReference type="InterPro" id="IPR023214">
    <property type="entry name" value="HAD_sf"/>
</dbReference>
<feature type="compositionally biased region" description="Basic residues" evidence="1">
    <location>
        <begin position="21"/>
        <end position="34"/>
    </location>
</feature>
<sequence>MSARRGRGGRLVGGPPDRPARLGRGRCRRIRRVQRRDGGRTPRRRSAHRPLRSAESRSGRRDSGVGRTSHRCVGERCAVRVGRLGRLRPRPGRHDSFPVQHGRHGRSARRRRRGRRRISRTTRGTGPHRGRGHRHDPARRPRAARPARRGRGRSVSSSIGESVVSALSHSSTDLDAVIFDYNGVIGLQPTTPMWSGLAELAGWRTEDLTHFQTAFWSAREPYDSGEFDDTDFWTAVLGRRPEPVLLTRLRAVDTALWTRTDHRVVGLLHRARQADLPMVLLSNAPHPVGDALDASDWRGLMTDALYSARLGMNKPHLDTYRNALAATGVGDPGRVMFIDDRPDNCEAAARLGLRTLHYTGSPADIERQLGTKSVAACPSS</sequence>
<evidence type="ECO:0000313" key="2">
    <source>
        <dbReference type="EMBL" id="PPJ33314.1"/>
    </source>
</evidence>
<accession>A0A2S6AG07</accession>
<evidence type="ECO:0000313" key="3">
    <source>
        <dbReference type="Proteomes" id="UP000238356"/>
    </source>
</evidence>
<feature type="compositionally biased region" description="Basic and acidic residues" evidence="1">
    <location>
        <begin position="52"/>
        <end position="64"/>
    </location>
</feature>
<feature type="compositionally biased region" description="Basic residues" evidence="1">
    <location>
        <begin position="41"/>
        <end position="51"/>
    </location>
</feature>
<keyword evidence="3" id="KW-1185">Reference proteome</keyword>
<dbReference type="SUPFAM" id="SSF56784">
    <property type="entry name" value="HAD-like"/>
    <property type="match status" value="1"/>
</dbReference>
<comment type="caution">
    <text evidence="2">The sequence shown here is derived from an EMBL/GenBank/DDBJ whole genome shotgun (WGS) entry which is preliminary data.</text>
</comment>
<dbReference type="CDD" id="cd02603">
    <property type="entry name" value="HAD_sEH-N_like"/>
    <property type="match status" value="1"/>
</dbReference>
<dbReference type="InterPro" id="IPR036412">
    <property type="entry name" value="HAD-like_sf"/>
</dbReference>
<dbReference type="NCBIfam" id="TIGR01509">
    <property type="entry name" value="HAD-SF-IA-v3"/>
    <property type="match status" value="1"/>
</dbReference>
<evidence type="ECO:0008006" key="4">
    <source>
        <dbReference type="Google" id="ProtNLM"/>
    </source>
</evidence>
<dbReference type="Pfam" id="PF00702">
    <property type="entry name" value="Hydrolase"/>
    <property type="match status" value="1"/>
</dbReference>
<dbReference type="PANTHER" id="PTHR43611:SF3">
    <property type="entry name" value="FLAVIN MONONUCLEOTIDE HYDROLASE 1, CHLOROPLATIC"/>
    <property type="match status" value="1"/>
</dbReference>
<dbReference type="InterPro" id="IPR006439">
    <property type="entry name" value="HAD-SF_hydro_IA"/>
</dbReference>
<evidence type="ECO:0000256" key="1">
    <source>
        <dbReference type="SAM" id="MobiDB-lite"/>
    </source>
</evidence>
<gene>
    <name evidence="2" type="ORF">C5F51_00760</name>
</gene>
<reference evidence="2 3" key="1">
    <citation type="submission" date="2018-02" db="EMBL/GenBank/DDBJ databases">
        <title>8 Nocardia nova and 1 Nocardia cyriacigeorgica strain used for evolution to TMP-SMX.</title>
        <authorList>
            <person name="Mehta H."/>
            <person name="Weng J."/>
            <person name="Shamoo Y."/>
        </authorList>
    </citation>
    <scope>NUCLEOTIDE SEQUENCE [LARGE SCALE GENOMIC DNA]</scope>
    <source>
        <strain evidence="2 3">BAA2227</strain>
    </source>
</reference>
<feature type="region of interest" description="Disordered" evidence="1">
    <location>
        <begin position="84"/>
        <end position="158"/>
    </location>
</feature>
<dbReference type="Gene3D" id="3.40.50.1000">
    <property type="entry name" value="HAD superfamily/HAD-like"/>
    <property type="match status" value="1"/>
</dbReference>